<feature type="compositionally biased region" description="Basic and acidic residues" evidence="1">
    <location>
        <begin position="789"/>
        <end position="799"/>
    </location>
</feature>
<feature type="compositionally biased region" description="Basic and acidic residues" evidence="1">
    <location>
        <begin position="610"/>
        <end position="642"/>
    </location>
</feature>
<feature type="compositionally biased region" description="Low complexity" evidence="1">
    <location>
        <begin position="235"/>
        <end position="248"/>
    </location>
</feature>
<accession>A0A6G1KHQ1</accession>
<name>A0A6G1KHQ1_9PLEO</name>
<feature type="compositionally biased region" description="Basic and acidic residues" evidence="1">
    <location>
        <begin position="663"/>
        <end position="691"/>
    </location>
</feature>
<feature type="compositionally biased region" description="Low complexity" evidence="1">
    <location>
        <begin position="56"/>
        <end position="71"/>
    </location>
</feature>
<dbReference type="OrthoDB" id="5332316at2759"/>
<feature type="region of interest" description="Disordered" evidence="1">
    <location>
        <begin position="607"/>
        <end position="710"/>
    </location>
</feature>
<evidence type="ECO:0000256" key="1">
    <source>
        <dbReference type="SAM" id="MobiDB-lite"/>
    </source>
</evidence>
<sequence length="1174" mass="131774">MPPPRLIRSLRPCHPPRGLFQVRQASGRPRDAASRGADNDTPKSPSESNYTHSESQDSSASSLTNASSKSSDPQPQSVSSKLAWFNSLLGSVSHMFSKPHPSKPDSSTSEQQPTSSTVTDAPRRPTHPPNPKEAPSPTDKYKRASRKPRQEIVSRVRADVKGAVDMDTEHDSVKETSERNTARGESRTIQDSRSTRRSERTGKLAASSRKRIASPRKQVARTTWTPYGRGQAQGSDTTNTLSTSNDSNSPHKFRVRTYPVQDSTGPKSRSLNARAMLDKPSTALGQKERLPLLHHQHYEENTITPPRQDVNVQQQLQQLIDQVRQLQKIMDPTLASSNDDQLEVATHRIKDKGPDVLPPSSHAKSPVSASELRKSSRTSHSLESPLASPQGRSTASSFRSQDHSGTTIQTPQDDLRITSSPQGRSTASSFRSQDHSGTTIQTPQDDLRITSTPQKSRNTVPWVPQNGEILRERTIGFKKWFKMQFNFHTMRYLNLLGSLANVLAKMSPPSPQTTLLARKVYEAQLSAVGDDGSESRYSKRQVDEINEKTMVVWESHVPLVDGVNSYLDYARLSFAEGRWWVTFKPLSGLHSNTGSWTFRPTTGYPIQDDVDIHDSQEGNRETETTPLSDKERMVSLGEERTIASDGPRITSVPRPFRQEGGSEEIKTTPLSEKKKTTLMDGERPMAPKEVESTLGPRSLRPLAGNQTQDNGHIYQGLEAGKMTASQRSEETTDADTSEQEETSQNDTQRLSRQIHTQSRAMSSSKHPNAATPPTKNTQSGGPNNTSSKTRSEEAAKEMSEQSLLEELFPGSSNHVQPHYSERNAYPKLELPGGLSPLLHRYETKPKKTLRERIIEGLQKGGERITALQILNCSTEFTESDFRRLVPKGKHIETWARTRGDFEKIIPGRDPLSLERLPFYYLLFKSAESALAYQANVSRLHKLCSLQQASNILSVMPPPRGLLEDGEDVSAAMASYLLKPSSQRLDLHMLVQPYNHALRALFEQGGYKPIVPSETASGKRLYKVLFKINGWEPTEHDLYRVLHRHALQRGIYWPFHTESQLAIRKLRDVVNLAERMQAVSAANPRASNKTHPTLVLPEEQDPTLGFLLPDAEDAQGNIGQMIMNRVYNRWIIEFDEEDGARRFARLWNRRVLPQPRFVSWRDTEEERMVSAEYLW</sequence>
<evidence type="ECO:0000313" key="3">
    <source>
        <dbReference type="Proteomes" id="UP000799428"/>
    </source>
</evidence>
<dbReference type="Proteomes" id="UP000799428">
    <property type="component" value="Unassembled WGS sequence"/>
</dbReference>
<feature type="region of interest" description="Disordered" evidence="1">
    <location>
        <begin position="93"/>
        <end position="253"/>
    </location>
</feature>
<dbReference type="EMBL" id="MU005766">
    <property type="protein sequence ID" value="KAF2712310.1"/>
    <property type="molecule type" value="Genomic_DNA"/>
</dbReference>
<feature type="compositionally biased region" description="Polar residues" evidence="1">
    <location>
        <begin position="744"/>
        <end position="788"/>
    </location>
</feature>
<keyword evidence="3" id="KW-1185">Reference proteome</keyword>
<proteinExistence type="predicted"/>
<feature type="compositionally biased region" description="Low complexity" evidence="1">
    <location>
        <begin position="106"/>
        <end position="119"/>
    </location>
</feature>
<feature type="region of interest" description="Disordered" evidence="1">
    <location>
        <begin position="722"/>
        <end position="801"/>
    </location>
</feature>
<gene>
    <name evidence="2" type="ORF">K504DRAFT_464397</name>
</gene>
<feature type="compositionally biased region" description="Polar residues" evidence="1">
    <location>
        <begin position="42"/>
        <end position="53"/>
    </location>
</feature>
<dbReference type="AlphaFoldDB" id="A0A6G1KHQ1"/>
<organism evidence="2 3">
    <name type="scientific">Pleomassaria siparia CBS 279.74</name>
    <dbReference type="NCBI Taxonomy" id="1314801"/>
    <lineage>
        <taxon>Eukaryota</taxon>
        <taxon>Fungi</taxon>
        <taxon>Dikarya</taxon>
        <taxon>Ascomycota</taxon>
        <taxon>Pezizomycotina</taxon>
        <taxon>Dothideomycetes</taxon>
        <taxon>Pleosporomycetidae</taxon>
        <taxon>Pleosporales</taxon>
        <taxon>Pleomassariaceae</taxon>
        <taxon>Pleomassaria</taxon>
    </lineage>
</organism>
<feature type="region of interest" description="Disordered" evidence="1">
    <location>
        <begin position="351"/>
        <end position="461"/>
    </location>
</feature>
<protein>
    <submittedName>
        <fullName evidence="2">Uncharacterized protein</fullName>
    </submittedName>
</protein>
<feature type="compositionally biased region" description="Basic and acidic residues" evidence="1">
    <location>
        <begin position="148"/>
        <end position="202"/>
    </location>
</feature>
<evidence type="ECO:0000313" key="2">
    <source>
        <dbReference type="EMBL" id="KAF2712310.1"/>
    </source>
</evidence>
<reference evidence="2" key="1">
    <citation type="journal article" date="2020" name="Stud. Mycol.">
        <title>101 Dothideomycetes genomes: a test case for predicting lifestyles and emergence of pathogens.</title>
        <authorList>
            <person name="Haridas S."/>
            <person name="Albert R."/>
            <person name="Binder M."/>
            <person name="Bloem J."/>
            <person name="Labutti K."/>
            <person name="Salamov A."/>
            <person name="Andreopoulos B."/>
            <person name="Baker S."/>
            <person name="Barry K."/>
            <person name="Bills G."/>
            <person name="Bluhm B."/>
            <person name="Cannon C."/>
            <person name="Castanera R."/>
            <person name="Culley D."/>
            <person name="Daum C."/>
            <person name="Ezra D."/>
            <person name="Gonzalez J."/>
            <person name="Henrissat B."/>
            <person name="Kuo A."/>
            <person name="Liang C."/>
            <person name="Lipzen A."/>
            <person name="Lutzoni F."/>
            <person name="Magnuson J."/>
            <person name="Mondo S."/>
            <person name="Nolan M."/>
            <person name="Ohm R."/>
            <person name="Pangilinan J."/>
            <person name="Park H.-J."/>
            <person name="Ramirez L."/>
            <person name="Alfaro M."/>
            <person name="Sun H."/>
            <person name="Tritt A."/>
            <person name="Yoshinaga Y."/>
            <person name="Zwiers L.-H."/>
            <person name="Turgeon B."/>
            <person name="Goodwin S."/>
            <person name="Spatafora J."/>
            <person name="Crous P."/>
            <person name="Grigoriev I."/>
        </authorList>
    </citation>
    <scope>NUCLEOTIDE SEQUENCE</scope>
    <source>
        <strain evidence="2">CBS 279.74</strain>
    </source>
</reference>
<feature type="region of interest" description="Disordered" evidence="1">
    <location>
        <begin position="1"/>
        <end position="79"/>
    </location>
</feature>
<feature type="compositionally biased region" description="Polar residues" evidence="1">
    <location>
        <begin position="390"/>
        <end position="459"/>
    </location>
</feature>
<feature type="compositionally biased region" description="Acidic residues" evidence="1">
    <location>
        <begin position="731"/>
        <end position="743"/>
    </location>
</feature>
<feature type="compositionally biased region" description="Basic and acidic residues" evidence="1">
    <location>
        <begin position="28"/>
        <end position="41"/>
    </location>
</feature>